<feature type="transmembrane region" description="Helical" evidence="2">
    <location>
        <begin position="179"/>
        <end position="197"/>
    </location>
</feature>
<gene>
    <name evidence="3" type="ORF">PAHAL_8G017300</name>
</gene>
<sequence length="411" mass="46639">MLRSRVQARSADAQWPSGDAHSFSSILRRKARRHPAPPPRILEAAGGLHCRPPAARRESSSHLRPPAMAKKKKSTSAKGVSVHAMPRVHSRFLLSSCHLAPHLRVADAWNALITLQNTVSLILDGAPEQYLRNYERSMSYFRYWMLCKAAVRVRIGNRLVYTTPIDGTFYFSLRYRGRYIVFSIVAGMAWLVGFYTARGVFQMDLEDQARLYKDSYLCQMTGFSAGHGSITATGTRDTRLGLHHIRNCFDSIADYRGPCHPEPPGFRPAIGAVVVHLMESKFREIFIRNCNGILDPSFSILGLGCQDFVEFLIINWSSLCEEGMAGVNNPDYVIKNHGIDEFRSLWYILDEIFFLHVDAYNEGLFLHEQLPPAPREMTWQPIDPGEVTVTFLCRTRGQEHRHEYQDVSAPP</sequence>
<evidence type="ECO:0000256" key="2">
    <source>
        <dbReference type="SAM" id="Phobius"/>
    </source>
</evidence>
<keyword evidence="2" id="KW-0472">Membrane</keyword>
<dbReference type="Proteomes" id="UP000243499">
    <property type="component" value="Chromosome 8"/>
</dbReference>
<accession>A0A2S3ICA9</accession>
<feature type="region of interest" description="Disordered" evidence="1">
    <location>
        <begin position="1"/>
        <end position="22"/>
    </location>
</feature>
<dbReference type="AlphaFoldDB" id="A0A2S3ICA9"/>
<reference evidence="3" key="1">
    <citation type="submission" date="2018-04" db="EMBL/GenBank/DDBJ databases">
        <title>WGS assembly of Panicum hallii.</title>
        <authorList>
            <person name="Lovell J."/>
            <person name="Jenkins J."/>
            <person name="Lowry D."/>
            <person name="Mamidi S."/>
            <person name="Sreedasyam A."/>
            <person name="Weng X."/>
            <person name="Barry K."/>
            <person name="Bonette J."/>
            <person name="Campitelli B."/>
            <person name="Daum C."/>
            <person name="Gordon S."/>
            <person name="Gould B."/>
            <person name="Lipzen A."/>
            <person name="Macqueen A."/>
            <person name="Palacio-Mejia J."/>
            <person name="Plott C."/>
            <person name="Shakirov E."/>
            <person name="Shu S."/>
            <person name="Yoshinaga Y."/>
            <person name="Zane M."/>
            <person name="Rokhsar D."/>
            <person name="Grimwood J."/>
            <person name="Schmutz J."/>
            <person name="Juenger T."/>
        </authorList>
    </citation>
    <scope>NUCLEOTIDE SEQUENCE [LARGE SCALE GENOMIC DNA]</scope>
    <source>
        <strain evidence="3">FIL2</strain>
    </source>
</reference>
<name>A0A2S3ICA9_9POAL</name>
<feature type="region of interest" description="Disordered" evidence="1">
    <location>
        <begin position="51"/>
        <end position="80"/>
    </location>
</feature>
<evidence type="ECO:0008006" key="4">
    <source>
        <dbReference type="Google" id="ProtNLM"/>
    </source>
</evidence>
<keyword evidence="2" id="KW-0812">Transmembrane</keyword>
<organism evidence="3">
    <name type="scientific">Panicum hallii</name>
    <dbReference type="NCBI Taxonomy" id="206008"/>
    <lineage>
        <taxon>Eukaryota</taxon>
        <taxon>Viridiplantae</taxon>
        <taxon>Streptophyta</taxon>
        <taxon>Embryophyta</taxon>
        <taxon>Tracheophyta</taxon>
        <taxon>Spermatophyta</taxon>
        <taxon>Magnoliopsida</taxon>
        <taxon>Liliopsida</taxon>
        <taxon>Poales</taxon>
        <taxon>Poaceae</taxon>
        <taxon>PACMAD clade</taxon>
        <taxon>Panicoideae</taxon>
        <taxon>Panicodae</taxon>
        <taxon>Paniceae</taxon>
        <taxon>Panicinae</taxon>
        <taxon>Panicum</taxon>
        <taxon>Panicum sect. Panicum</taxon>
    </lineage>
</organism>
<evidence type="ECO:0000256" key="1">
    <source>
        <dbReference type="SAM" id="MobiDB-lite"/>
    </source>
</evidence>
<proteinExistence type="predicted"/>
<dbReference type="Gramene" id="PAN41203">
    <property type="protein sequence ID" value="PAN41203"/>
    <property type="gene ID" value="PAHAL_8G017300"/>
</dbReference>
<keyword evidence="2" id="KW-1133">Transmembrane helix</keyword>
<evidence type="ECO:0000313" key="3">
    <source>
        <dbReference type="EMBL" id="PAN41203.2"/>
    </source>
</evidence>
<dbReference type="EMBL" id="CM008053">
    <property type="protein sequence ID" value="PAN41203.2"/>
    <property type="molecule type" value="Genomic_DNA"/>
</dbReference>
<protein>
    <recommendedName>
        <fullName evidence="4">rRNA N-glycosidase</fullName>
    </recommendedName>
</protein>